<organism evidence="1 2">
    <name type="scientific">Araneus ventricosus</name>
    <name type="common">Orbweaver spider</name>
    <name type="synonym">Epeira ventricosa</name>
    <dbReference type="NCBI Taxonomy" id="182803"/>
    <lineage>
        <taxon>Eukaryota</taxon>
        <taxon>Metazoa</taxon>
        <taxon>Ecdysozoa</taxon>
        <taxon>Arthropoda</taxon>
        <taxon>Chelicerata</taxon>
        <taxon>Arachnida</taxon>
        <taxon>Araneae</taxon>
        <taxon>Araneomorphae</taxon>
        <taxon>Entelegynae</taxon>
        <taxon>Araneoidea</taxon>
        <taxon>Araneidae</taxon>
        <taxon>Araneus</taxon>
    </lineage>
</organism>
<gene>
    <name evidence="1" type="ORF">AVEN_82382_1</name>
</gene>
<dbReference type="AlphaFoldDB" id="A0A4Y2HIR4"/>
<evidence type="ECO:0000313" key="1">
    <source>
        <dbReference type="EMBL" id="GBM65207.1"/>
    </source>
</evidence>
<accession>A0A4Y2HIR4</accession>
<protein>
    <submittedName>
        <fullName evidence="1">Uncharacterized protein</fullName>
    </submittedName>
</protein>
<evidence type="ECO:0000313" key="2">
    <source>
        <dbReference type="Proteomes" id="UP000499080"/>
    </source>
</evidence>
<proteinExistence type="predicted"/>
<reference evidence="1 2" key="1">
    <citation type="journal article" date="2019" name="Sci. Rep.">
        <title>Orb-weaving spider Araneus ventricosus genome elucidates the spidroin gene catalogue.</title>
        <authorList>
            <person name="Kono N."/>
            <person name="Nakamura H."/>
            <person name="Ohtoshi R."/>
            <person name="Moran D.A.P."/>
            <person name="Shinohara A."/>
            <person name="Yoshida Y."/>
            <person name="Fujiwara M."/>
            <person name="Mori M."/>
            <person name="Tomita M."/>
            <person name="Arakawa K."/>
        </authorList>
    </citation>
    <scope>NUCLEOTIDE SEQUENCE [LARGE SCALE GENOMIC DNA]</scope>
</reference>
<sequence>MNISQFMKLIPIHVKSLKSSNDGRLQSLENFANEQTLWTYSVLHYIISTSATMPSDVESCSYCYKNRFVGVRCEMSNTRDNGE</sequence>
<dbReference type="Proteomes" id="UP000499080">
    <property type="component" value="Unassembled WGS sequence"/>
</dbReference>
<dbReference type="EMBL" id="BGPR01001964">
    <property type="protein sequence ID" value="GBM65207.1"/>
    <property type="molecule type" value="Genomic_DNA"/>
</dbReference>
<keyword evidence="2" id="KW-1185">Reference proteome</keyword>
<comment type="caution">
    <text evidence="1">The sequence shown here is derived from an EMBL/GenBank/DDBJ whole genome shotgun (WGS) entry which is preliminary data.</text>
</comment>
<name>A0A4Y2HIR4_ARAVE</name>